<comment type="catalytic activity">
    <reaction evidence="1">
        <text>[protein]-peptidylproline (omega=180) = [protein]-peptidylproline (omega=0)</text>
        <dbReference type="Rhea" id="RHEA:16237"/>
        <dbReference type="Rhea" id="RHEA-COMP:10747"/>
        <dbReference type="Rhea" id="RHEA-COMP:10748"/>
        <dbReference type="ChEBI" id="CHEBI:83833"/>
        <dbReference type="ChEBI" id="CHEBI:83834"/>
        <dbReference type="EC" id="5.2.1.8"/>
    </reaction>
</comment>
<reference evidence="13" key="1">
    <citation type="submission" date="2018-05" db="EMBL/GenBank/DDBJ databases">
        <authorList>
            <person name="Li X."/>
        </authorList>
    </citation>
    <scope>NUCLEOTIDE SEQUENCE [LARGE SCALE GENOMIC DNA]</scope>
    <source>
        <strain evidence="13">HKS-05</strain>
    </source>
</reference>
<dbReference type="EMBL" id="QFYP01000001">
    <property type="protein sequence ID" value="RAK60254.1"/>
    <property type="molecule type" value="Genomic_DNA"/>
</dbReference>
<keyword evidence="5" id="KW-0732">Signal</keyword>
<evidence type="ECO:0000256" key="8">
    <source>
        <dbReference type="ARBA" id="ARBA00030642"/>
    </source>
</evidence>
<dbReference type="RefSeq" id="WP_111457547.1">
    <property type="nucleotide sequence ID" value="NZ_QFYP01000001.1"/>
</dbReference>
<sequence length="310" mass="34036">MAPATDTAASDRPDWRDINRVSYRRSLVLMSVGALIGLGLAGYALFTAKGTSTLLVPPEDVAMVNQQPISRSDFNTQIQSLYAVDPAHATPAQRRKVLDDMIREELFVQRGRELDVAAVDPEVRAAMVNSVEQEIAADAITSHPSEAKLRDYYAAHRAKYASEGMMTLVDMVFPAASPDLVRQAAAALKAGTPAAEVEGRFHGRDSGRVNGEEFYFAARLHLGDKAFDAARALPAGGVSAPMQESDGVHLLYMLKNTPPVPMDFAQARERVVADYLNDAIKRLQGGDEKFFRKRANILIAKDLRPRDQRR</sequence>
<dbReference type="PANTHER" id="PTHR47245">
    <property type="entry name" value="PEPTIDYLPROLYL ISOMERASE"/>
    <property type="match status" value="1"/>
</dbReference>
<protein>
    <recommendedName>
        <fullName evidence="4">Parvulin-like PPIase</fullName>
        <ecNumber evidence="3">5.2.1.8</ecNumber>
    </recommendedName>
    <alternativeName>
        <fullName evidence="8">Peptidyl-prolyl cis-trans isomerase plp</fullName>
    </alternativeName>
    <alternativeName>
        <fullName evidence="9">Rotamase plp</fullName>
    </alternativeName>
</protein>
<dbReference type="GO" id="GO:0003755">
    <property type="term" value="F:peptidyl-prolyl cis-trans isomerase activity"/>
    <property type="evidence" value="ECO:0007669"/>
    <property type="project" value="UniProtKB-KW"/>
</dbReference>
<evidence type="ECO:0000256" key="6">
    <source>
        <dbReference type="ARBA" id="ARBA00023110"/>
    </source>
</evidence>
<keyword evidence="10" id="KW-0472">Membrane</keyword>
<keyword evidence="10" id="KW-0812">Transmembrane</keyword>
<dbReference type="Pfam" id="PF13145">
    <property type="entry name" value="Rotamase_2"/>
    <property type="match status" value="1"/>
</dbReference>
<dbReference type="InterPro" id="IPR046357">
    <property type="entry name" value="PPIase_dom_sf"/>
</dbReference>
<evidence type="ECO:0000256" key="9">
    <source>
        <dbReference type="ARBA" id="ARBA00031484"/>
    </source>
</evidence>
<evidence type="ECO:0000313" key="12">
    <source>
        <dbReference type="EMBL" id="RAK60254.1"/>
    </source>
</evidence>
<name>A0A328B332_9CAUL</name>
<evidence type="ECO:0000256" key="2">
    <source>
        <dbReference type="ARBA" id="ARBA00007656"/>
    </source>
</evidence>
<dbReference type="SUPFAM" id="SSF109998">
    <property type="entry name" value="Triger factor/SurA peptide-binding domain-like"/>
    <property type="match status" value="1"/>
</dbReference>
<dbReference type="InterPro" id="IPR027304">
    <property type="entry name" value="Trigger_fact/SurA_dom_sf"/>
</dbReference>
<evidence type="ECO:0000256" key="7">
    <source>
        <dbReference type="ARBA" id="ARBA00023235"/>
    </source>
</evidence>
<dbReference type="Gene3D" id="3.10.50.40">
    <property type="match status" value="1"/>
</dbReference>
<evidence type="ECO:0000259" key="11">
    <source>
        <dbReference type="Pfam" id="PF13145"/>
    </source>
</evidence>
<dbReference type="AlphaFoldDB" id="A0A328B332"/>
<gene>
    <name evidence="12" type="ORF">DJ021_10780</name>
</gene>
<evidence type="ECO:0000256" key="3">
    <source>
        <dbReference type="ARBA" id="ARBA00013194"/>
    </source>
</evidence>
<keyword evidence="7 12" id="KW-0413">Isomerase</keyword>
<keyword evidence="6" id="KW-0697">Rotamase</keyword>
<dbReference type="EC" id="5.2.1.8" evidence="3"/>
<accession>A0A328B332</accession>
<dbReference type="OrthoDB" id="196786at2"/>
<comment type="caution">
    <text evidence="12">The sequence shown here is derived from an EMBL/GenBank/DDBJ whole genome shotgun (WGS) entry which is preliminary data.</text>
</comment>
<dbReference type="InterPro" id="IPR000297">
    <property type="entry name" value="PPIase_PpiC"/>
</dbReference>
<evidence type="ECO:0000256" key="1">
    <source>
        <dbReference type="ARBA" id="ARBA00000971"/>
    </source>
</evidence>
<dbReference type="Proteomes" id="UP000249842">
    <property type="component" value="Unassembled WGS sequence"/>
</dbReference>
<keyword evidence="10" id="KW-1133">Transmembrane helix</keyword>
<feature type="domain" description="PpiC" evidence="11">
    <location>
        <begin position="144"/>
        <end position="269"/>
    </location>
</feature>
<evidence type="ECO:0000256" key="4">
    <source>
        <dbReference type="ARBA" id="ARBA00018370"/>
    </source>
</evidence>
<proteinExistence type="inferred from homology"/>
<evidence type="ECO:0000313" key="13">
    <source>
        <dbReference type="Proteomes" id="UP000249842"/>
    </source>
</evidence>
<dbReference type="InterPro" id="IPR050245">
    <property type="entry name" value="PrsA_foldase"/>
</dbReference>
<dbReference type="PANTHER" id="PTHR47245:SF1">
    <property type="entry name" value="FOLDASE PROTEIN PRSA"/>
    <property type="match status" value="1"/>
</dbReference>
<evidence type="ECO:0000256" key="10">
    <source>
        <dbReference type="SAM" id="Phobius"/>
    </source>
</evidence>
<evidence type="ECO:0000256" key="5">
    <source>
        <dbReference type="ARBA" id="ARBA00022729"/>
    </source>
</evidence>
<feature type="transmembrane region" description="Helical" evidence="10">
    <location>
        <begin position="26"/>
        <end position="46"/>
    </location>
</feature>
<dbReference type="Gene3D" id="1.10.4030.10">
    <property type="entry name" value="Porin chaperone SurA, peptide-binding domain"/>
    <property type="match status" value="1"/>
</dbReference>
<dbReference type="Pfam" id="PF13623">
    <property type="entry name" value="SurA_N_2"/>
    <property type="match status" value="1"/>
</dbReference>
<organism evidence="12 13">
    <name type="scientific">Phenylobacterium hankyongense</name>
    <dbReference type="NCBI Taxonomy" id="1813876"/>
    <lineage>
        <taxon>Bacteria</taxon>
        <taxon>Pseudomonadati</taxon>
        <taxon>Pseudomonadota</taxon>
        <taxon>Alphaproteobacteria</taxon>
        <taxon>Caulobacterales</taxon>
        <taxon>Caulobacteraceae</taxon>
        <taxon>Phenylobacterium</taxon>
    </lineage>
</organism>
<keyword evidence="13" id="KW-1185">Reference proteome</keyword>
<comment type="similarity">
    <text evidence="2">Belongs to the PpiC/parvulin rotamase family.</text>
</comment>